<keyword evidence="3" id="KW-1185">Reference proteome</keyword>
<evidence type="ECO:0000313" key="3">
    <source>
        <dbReference type="Proteomes" id="UP001589797"/>
    </source>
</evidence>
<keyword evidence="2" id="KW-0646">Protease inhibitor</keyword>
<dbReference type="RefSeq" id="WP_382385753.1">
    <property type="nucleotide sequence ID" value="NZ_JBHLWI010000002.1"/>
</dbReference>
<accession>A0ABV6FN71</accession>
<dbReference type="InterPro" id="IPR002350">
    <property type="entry name" value="Kazal_dom"/>
</dbReference>
<evidence type="ECO:0000313" key="2">
    <source>
        <dbReference type="EMBL" id="MFC0261299.1"/>
    </source>
</evidence>
<gene>
    <name evidence="2" type="ORF">ACFFIP_01295</name>
</gene>
<dbReference type="EMBL" id="JBHLWI010000002">
    <property type="protein sequence ID" value="MFC0261299.1"/>
    <property type="molecule type" value="Genomic_DNA"/>
</dbReference>
<dbReference type="SMART" id="SM00280">
    <property type="entry name" value="KAZAL"/>
    <property type="match status" value="1"/>
</dbReference>
<dbReference type="InterPro" id="IPR036058">
    <property type="entry name" value="Kazal_dom_sf"/>
</dbReference>
<feature type="domain" description="Kazal-like" evidence="1">
    <location>
        <begin position="30"/>
        <end position="83"/>
    </location>
</feature>
<keyword evidence="2" id="KW-0722">Serine protease inhibitor</keyword>
<dbReference type="SUPFAM" id="SSF100895">
    <property type="entry name" value="Kazal-type serine protease inhibitors"/>
    <property type="match status" value="1"/>
</dbReference>
<comment type="caution">
    <text evidence="2">The sequence shown here is derived from an EMBL/GenBank/DDBJ whole genome shotgun (WGS) entry which is preliminary data.</text>
</comment>
<evidence type="ECO:0000259" key="1">
    <source>
        <dbReference type="PROSITE" id="PS51465"/>
    </source>
</evidence>
<organism evidence="2 3">
    <name type="scientific">Fontibacter flavus</name>
    <dbReference type="NCBI Taxonomy" id="654838"/>
    <lineage>
        <taxon>Bacteria</taxon>
        <taxon>Pseudomonadati</taxon>
        <taxon>Bacteroidota</taxon>
        <taxon>Cytophagia</taxon>
        <taxon>Cytophagales</taxon>
        <taxon>Cyclobacteriaceae</taxon>
        <taxon>Fontibacter</taxon>
    </lineage>
</organism>
<reference evidence="2 3" key="1">
    <citation type="submission" date="2024-09" db="EMBL/GenBank/DDBJ databases">
        <authorList>
            <person name="Sun Q."/>
            <person name="Mori K."/>
        </authorList>
    </citation>
    <scope>NUCLEOTIDE SEQUENCE [LARGE SCALE GENOMIC DNA]</scope>
    <source>
        <strain evidence="2 3">CCM 7650</strain>
    </source>
</reference>
<proteinExistence type="predicted"/>
<name>A0ABV6FN71_9BACT</name>
<sequence>MKNLGHLLFIVPFLVFTAFTCETMELEPEVSLEKECFDSRQVKNDVMCAAIYQPVCGCDSKTYGNACEANAKGILKFTEGQCQ</sequence>
<dbReference type="PROSITE" id="PS51465">
    <property type="entry name" value="KAZAL_2"/>
    <property type="match status" value="1"/>
</dbReference>
<protein>
    <submittedName>
        <fullName evidence="2">Kazal-type serine protease inhibitor</fullName>
    </submittedName>
</protein>
<dbReference type="Pfam" id="PF00050">
    <property type="entry name" value="Kazal_1"/>
    <property type="match status" value="1"/>
</dbReference>
<dbReference type="Gene3D" id="3.30.60.30">
    <property type="match status" value="1"/>
</dbReference>
<dbReference type="GO" id="GO:0004867">
    <property type="term" value="F:serine-type endopeptidase inhibitor activity"/>
    <property type="evidence" value="ECO:0007669"/>
    <property type="project" value="UniProtKB-KW"/>
</dbReference>
<dbReference type="CDD" id="cd00104">
    <property type="entry name" value="KAZAL_FS"/>
    <property type="match status" value="1"/>
</dbReference>
<dbReference type="Proteomes" id="UP001589797">
    <property type="component" value="Unassembled WGS sequence"/>
</dbReference>